<comment type="caution">
    <text evidence="2">The sequence shown here is derived from an EMBL/GenBank/DDBJ whole genome shotgun (WGS) entry which is preliminary data.</text>
</comment>
<dbReference type="Gene3D" id="3.40.50.1000">
    <property type="entry name" value="HAD superfamily/HAD-like"/>
    <property type="match status" value="1"/>
</dbReference>
<feature type="chain" id="PRO_5031450982" evidence="1">
    <location>
        <begin position="21"/>
        <end position="282"/>
    </location>
</feature>
<evidence type="ECO:0000256" key="1">
    <source>
        <dbReference type="SAM" id="SignalP"/>
    </source>
</evidence>
<dbReference type="InterPro" id="IPR023214">
    <property type="entry name" value="HAD_sf"/>
</dbReference>
<dbReference type="GO" id="GO:0016787">
    <property type="term" value="F:hydrolase activity"/>
    <property type="evidence" value="ECO:0007669"/>
    <property type="project" value="UniProtKB-KW"/>
</dbReference>
<dbReference type="InterPro" id="IPR036412">
    <property type="entry name" value="HAD-like_sf"/>
</dbReference>
<dbReference type="SUPFAM" id="SSF56784">
    <property type="entry name" value="HAD-like"/>
    <property type="match status" value="1"/>
</dbReference>
<evidence type="ECO:0000313" key="3">
    <source>
        <dbReference type="Proteomes" id="UP000547674"/>
    </source>
</evidence>
<dbReference type="Proteomes" id="UP000547674">
    <property type="component" value="Unassembled WGS sequence"/>
</dbReference>
<gene>
    <name evidence="2" type="ORF">HKN21_05180</name>
</gene>
<keyword evidence="1" id="KW-0732">Signal</keyword>
<feature type="signal peptide" evidence="1">
    <location>
        <begin position="1"/>
        <end position="20"/>
    </location>
</feature>
<sequence length="282" mass="31668">MKRFKVWVLAAFVVSNMVWASCQQTPQEEPPPPPENYSLAVGEPTEAYLNGITTHTRRLVSQGKQPIIIFDLDGTLFRNGTRTKRIWLDYARANQASYPDLVWKLEKLDPLTLPYRVKTSLPGLGITDEAQTAGLMQAWVKGFFSNEYQPYDVPLQGSVEYVNNLYELGGLIVYLTGRDAPRMLQGGVKSLQDSGFPVGVHRTELMFKPDKAVEDSLFKVNVFDYIESLGEVVGCFENEPGNINSMHDRFPRAQSVFVDTNHRPEAPPVSATIPAIESFRLP</sequence>
<dbReference type="EMBL" id="JABDJR010000195">
    <property type="protein sequence ID" value="NNF06133.1"/>
    <property type="molecule type" value="Genomic_DNA"/>
</dbReference>
<evidence type="ECO:0000313" key="2">
    <source>
        <dbReference type="EMBL" id="NNF06133.1"/>
    </source>
</evidence>
<organism evidence="2 3">
    <name type="scientific">Eiseniibacteriota bacterium</name>
    <dbReference type="NCBI Taxonomy" id="2212470"/>
    <lineage>
        <taxon>Bacteria</taxon>
        <taxon>Candidatus Eiseniibacteriota</taxon>
    </lineage>
</organism>
<name>A0A7Y2EDN2_UNCEI</name>
<keyword evidence="2" id="KW-0378">Hydrolase</keyword>
<proteinExistence type="predicted"/>
<reference evidence="2 3" key="1">
    <citation type="submission" date="2020-03" db="EMBL/GenBank/DDBJ databases">
        <title>Metabolic flexibility allows generalist bacteria to become dominant in a frequently disturbed ecosystem.</title>
        <authorList>
            <person name="Chen Y.-J."/>
            <person name="Leung P.M."/>
            <person name="Bay S.K."/>
            <person name="Hugenholtz P."/>
            <person name="Kessler A.J."/>
            <person name="Shelley G."/>
            <person name="Waite D.W."/>
            <person name="Cook P.L."/>
            <person name="Greening C."/>
        </authorList>
    </citation>
    <scope>NUCLEOTIDE SEQUENCE [LARGE SCALE GENOMIC DNA]</scope>
    <source>
        <strain evidence="2">SS_bin_28</strain>
    </source>
</reference>
<accession>A0A7Y2EDN2</accession>
<dbReference type="AlphaFoldDB" id="A0A7Y2EDN2"/>
<dbReference type="PROSITE" id="PS51257">
    <property type="entry name" value="PROKAR_LIPOPROTEIN"/>
    <property type="match status" value="1"/>
</dbReference>
<protein>
    <submittedName>
        <fullName evidence="2">HAD family hydrolase</fullName>
    </submittedName>
</protein>